<proteinExistence type="predicted"/>
<feature type="signal peptide" evidence="2">
    <location>
        <begin position="1"/>
        <end position="23"/>
    </location>
</feature>
<protein>
    <submittedName>
        <fullName evidence="3">Uncharacterized protein</fullName>
    </submittedName>
</protein>
<feature type="region of interest" description="Disordered" evidence="1">
    <location>
        <begin position="65"/>
        <end position="96"/>
    </location>
</feature>
<reference evidence="3 4" key="1">
    <citation type="journal article" date="2017" name="Antonie Van Leeuwenhoek">
        <title>Phylogenomic resolution of the bacterial genus Pantoea and its relationship with Erwinia and Tatumella.</title>
        <authorList>
            <person name="Palmer M."/>
            <person name="Steenkamp E.T."/>
            <person name="Coetzee M.P."/>
            <person name="Chan W.Y."/>
            <person name="van Zyl E."/>
            <person name="De Maayer P."/>
            <person name="Coutinho T.A."/>
            <person name="Blom J."/>
            <person name="Smits T.H."/>
            <person name="Duffy B."/>
            <person name="Venter S.N."/>
        </authorList>
    </citation>
    <scope>NUCLEOTIDE SEQUENCE [LARGE SCALE GENOMIC DNA]</scope>
    <source>
        <strain evidence="3 4">LMG 2657</strain>
    </source>
</reference>
<evidence type="ECO:0000313" key="4">
    <source>
        <dbReference type="Proteomes" id="UP000193749"/>
    </source>
</evidence>
<organism evidence="3 4">
    <name type="scientific">Pantoea cypripedii</name>
    <name type="common">Pectobacterium cypripedii</name>
    <name type="synonym">Erwinia cypripedii</name>
    <dbReference type="NCBI Taxonomy" id="55209"/>
    <lineage>
        <taxon>Bacteria</taxon>
        <taxon>Pseudomonadati</taxon>
        <taxon>Pseudomonadota</taxon>
        <taxon>Gammaproteobacteria</taxon>
        <taxon>Enterobacterales</taxon>
        <taxon>Erwiniaceae</taxon>
        <taxon>Pantoea</taxon>
    </lineage>
</organism>
<dbReference type="EMBL" id="MLJI01000002">
    <property type="protein sequence ID" value="ORM89843.1"/>
    <property type="molecule type" value="Genomic_DNA"/>
</dbReference>
<dbReference type="AlphaFoldDB" id="A0A1X1ELX9"/>
<keyword evidence="4" id="KW-1185">Reference proteome</keyword>
<gene>
    <name evidence="3" type="ORF">HA50_24925</name>
</gene>
<accession>A0A1X1ELX9</accession>
<keyword evidence="2" id="KW-0732">Signal</keyword>
<comment type="caution">
    <text evidence="3">The sequence shown here is derived from an EMBL/GenBank/DDBJ whole genome shotgun (WGS) entry which is preliminary data.</text>
</comment>
<evidence type="ECO:0000256" key="1">
    <source>
        <dbReference type="SAM" id="MobiDB-lite"/>
    </source>
</evidence>
<dbReference type="RefSeq" id="WP_208617342.1">
    <property type="nucleotide sequence ID" value="NZ_JAGGMY010000005.1"/>
</dbReference>
<feature type="compositionally biased region" description="Basic and acidic residues" evidence="1">
    <location>
        <begin position="67"/>
        <end position="82"/>
    </location>
</feature>
<dbReference type="Proteomes" id="UP000193749">
    <property type="component" value="Unassembled WGS sequence"/>
</dbReference>
<feature type="chain" id="PRO_5012394243" evidence="2">
    <location>
        <begin position="24"/>
        <end position="96"/>
    </location>
</feature>
<evidence type="ECO:0000256" key="2">
    <source>
        <dbReference type="SAM" id="SignalP"/>
    </source>
</evidence>
<name>A0A1X1ELX9_PANCY</name>
<dbReference type="STRING" id="55209.HA50_24925"/>
<feature type="compositionally biased region" description="Polar residues" evidence="1">
    <location>
        <begin position="84"/>
        <end position="96"/>
    </location>
</feature>
<evidence type="ECO:0000313" key="3">
    <source>
        <dbReference type="EMBL" id="ORM89843.1"/>
    </source>
</evidence>
<sequence>MKQKLIAILLGALSLLAVTQVEANTGVERTANTWLLTPASWHPNPSKTHENYPFDLQESKINMGDAEPFHHYNNDDALHPMTDKSVSSPVYHQNSQ</sequence>